<accession>A0AAV2E971</accession>
<feature type="compositionally biased region" description="Polar residues" evidence="1">
    <location>
        <begin position="1"/>
        <end position="15"/>
    </location>
</feature>
<dbReference type="InterPro" id="IPR029472">
    <property type="entry name" value="Copia-like_N"/>
</dbReference>
<evidence type="ECO:0000259" key="2">
    <source>
        <dbReference type="Pfam" id="PF14244"/>
    </source>
</evidence>
<evidence type="ECO:0000256" key="1">
    <source>
        <dbReference type="SAM" id="MobiDB-lite"/>
    </source>
</evidence>
<sequence length="102" mass="10623">MNSGSASESAMVNSSGGSGGAQIPPSVPTGLLILPSDNPGQLFVGELLNNSNYGEWVTDMSEALIAKNKMGMVDGTIVKPDNEELLGAWLQCDALVKGWLKT</sequence>
<dbReference type="AlphaFoldDB" id="A0AAV2E971"/>
<protein>
    <recommendedName>
        <fullName evidence="2">Retrotransposon Copia-like N-terminal domain-containing protein</fullName>
    </recommendedName>
</protein>
<keyword evidence="4" id="KW-1185">Reference proteome</keyword>
<feature type="domain" description="Retrotransposon Copia-like N-terminal" evidence="2">
    <location>
        <begin position="35"/>
        <end position="81"/>
    </location>
</feature>
<dbReference type="EMBL" id="OZ034817">
    <property type="protein sequence ID" value="CAL1382273.1"/>
    <property type="molecule type" value="Genomic_DNA"/>
</dbReference>
<reference evidence="3 4" key="1">
    <citation type="submission" date="2024-04" db="EMBL/GenBank/DDBJ databases">
        <authorList>
            <person name="Fracassetti M."/>
        </authorList>
    </citation>
    <scope>NUCLEOTIDE SEQUENCE [LARGE SCALE GENOMIC DNA]</scope>
</reference>
<dbReference type="Proteomes" id="UP001497516">
    <property type="component" value="Chromosome 4"/>
</dbReference>
<feature type="region of interest" description="Disordered" evidence="1">
    <location>
        <begin position="1"/>
        <end position="23"/>
    </location>
</feature>
<dbReference type="PANTHER" id="PTHR37610">
    <property type="entry name" value="CCHC-TYPE DOMAIN-CONTAINING PROTEIN"/>
    <property type="match status" value="1"/>
</dbReference>
<dbReference type="PANTHER" id="PTHR37610:SF95">
    <property type="entry name" value="GAG-POLYPEPTIDE OF LTR COPIA-TYPE-RELATED"/>
    <property type="match status" value="1"/>
</dbReference>
<proteinExistence type="predicted"/>
<evidence type="ECO:0000313" key="3">
    <source>
        <dbReference type="EMBL" id="CAL1382273.1"/>
    </source>
</evidence>
<gene>
    <name evidence="3" type="ORF">LTRI10_LOCUS23605</name>
</gene>
<organism evidence="3 4">
    <name type="scientific">Linum trigynum</name>
    <dbReference type="NCBI Taxonomy" id="586398"/>
    <lineage>
        <taxon>Eukaryota</taxon>
        <taxon>Viridiplantae</taxon>
        <taxon>Streptophyta</taxon>
        <taxon>Embryophyta</taxon>
        <taxon>Tracheophyta</taxon>
        <taxon>Spermatophyta</taxon>
        <taxon>Magnoliopsida</taxon>
        <taxon>eudicotyledons</taxon>
        <taxon>Gunneridae</taxon>
        <taxon>Pentapetalae</taxon>
        <taxon>rosids</taxon>
        <taxon>fabids</taxon>
        <taxon>Malpighiales</taxon>
        <taxon>Linaceae</taxon>
        <taxon>Linum</taxon>
    </lineage>
</organism>
<name>A0AAV2E971_9ROSI</name>
<dbReference type="Pfam" id="PF14244">
    <property type="entry name" value="Retrotran_gag_3"/>
    <property type="match status" value="1"/>
</dbReference>
<evidence type="ECO:0000313" key="4">
    <source>
        <dbReference type="Proteomes" id="UP001497516"/>
    </source>
</evidence>